<protein>
    <submittedName>
        <fullName evidence="1">Uncharacterized protein</fullName>
    </submittedName>
</protein>
<keyword evidence="2" id="KW-1185">Reference proteome</keyword>
<dbReference type="EMBL" id="BMAT01011647">
    <property type="protein sequence ID" value="GFR76577.1"/>
    <property type="molecule type" value="Genomic_DNA"/>
</dbReference>
<organism evidence="1 2">
    <name type="scientific">Elysia marginata</name>
    <dbReference type="NCBI Taxonomy" id="1093978"/>
    <lineage>
        <taxon>Eukaryota</taxon>
        <taxon>Metazoa</taxon>
        <taxon>Spiralia</taxon>
        <taxon>Lophotrochozoa</taxon>
        <taxon>Mollusca</taxon>
        <taxon>Gastropoda</taxon>
        <taxon>Heterobranchia</taxon>
        <taxon>Euthyneura</taxon>
        <taxon>Panpulmonata</taxon>
        <taxon>Sacoglossa</taxon>
        <taxon>Placobranchoidea</taxon>
        <taxon>Plakobranchidae</taxon>
        <taxon>Elysia</taxon>
    </lineage>
</organism>
<evidence type="ECO:0000313" key="2">
    <source>
        <dbReference type="Proteomes" id="UP000762676"/>
    </source>
</evidence>
<sequence>MPEPKLLYVNQDCCGKSHTEARNLFPKWKYLVVRLDIGTSCGAWLLVCRVSRTRGTRPSCVNCVRQFSSGTRATSNDCRKPRPKRFSLAALDSQWNSPPR</sequence>
<gene>
    <name evidence="1" type="ORF">ElyMa_005803500</name>
</gene>
<name>A0AAV4FTF9_9GAST</name>
<proteinExistence type="predicted"/>
<dbReference type="AlphaFoldDB" id="A0AAV4FTF9"/>
<dbReference type="Proteomes" id="UP000762676">
    <property type="component" value="Unassembled WGS sequence"/>
</dbReference>
<evidence type="ECO:0000313" key="1">
    <source>
        <dbReference type="EMBL" id="GFR76577.1"/>
    </source>
</evidence>
<comment type="caution">
    <text evidence="1">The sequence shown here is derived from an EMBL/GenBank/DDBJ whole genome shotgun (WGS) entry which is preliminary data.</text>
</comment>
<accession>A0AAV4FTF9</accession>
<reference evidence="1 2" key="1">
    <citation type="journal article" date="2021" name="Elife">
        <title>Chloroplast acquisition without the gene transfer in kleptoplastic sea slugs, Plakobranchus ocellatus.</title>
        <authorList>
            <person name="Maeda T."/>
            <person name="Takahashi S."/>
            <person name="Yoshida T."/>
            <person name="Shimamura S."/>
            <person name="Takaki Y."/>
            <person name="Nagai Y."/>
            <person name="Toyoda A."/>
            <person name="Suzuki Y."/>
            <person name="Arimoto A."/>
            <person name="Ishii H."/>
            <person name="Satoh N."/>
            <person name="Nishiyama T."/>
            <person name="Hasebe M."/>
            <person name="Maruyama T."/>
            <person name="Minagawa J."/>
            <person name="Obokata J."/>
            <person name="Shigenobu S."/>
        </authorList>
    </citation>
    <scope>NUCLEOTIDE SEQUENCE [LARGE SCALE GENOMIC DNA]</scope>
</reference>